<dbReference type="InterPro" id="IPR003265">
    <property type="entry name" value="HhH-GPD_domain"/>
</dbReference>
<dbReference type="CDD" id="cd00056">
    <property type="entry name" value="ENDO3c"/>
    <property type="match status" value="1"/>
</dbReference>
<keyword evidence="3" id="KW-0227">DNA damage</keyword>
<dbReference type="SMART" id="SM01009">
    <property type="entry name" value="AlkA_N"/>
    <property type="match status" value="1"/>
</dbReference>
<dbReference type="InterPro" id="IPR037046">
    <property type="entry name" value="AlkA_N_sf"/>
</dbReference>
<dbReference type="Gene3D" id="1.10.1670.10">
    <property type="entry name" value="Helix-hairpin-Helix base-excision DNA repair enzymes (C-terminal)"/>
    <property type="match status" value="1"/>
</dbReference>
<dbReference type="Gene3D" id="3.30.310.20">
    <property type="entry name" value="DNA-3-methyladenine glycosylase AlkA, N-terminal domain"/>
    <property type="match status" value="1"/>
</dbReference>
<dbReference type="InterPro" id="IPR023170">
    <property type="entry name" value="HhH_base_excis_C"/>
</dbReference>
<evidence type="ECO:0000256" key="4">
    <source>
        <dbReference type="ARBA" id="ARBA00023204"/>
    </source>
</evidence>
<dbReference type="EC" id="3.2.2.21" evidence="2"/>
<evidence type="ECO:0000313" key="8">
    <source>
        <dbReference type="Proteomes" id="UP001387100"/>
    </source>
</evidence>
<keyword evidence="4" id="KW-0234">DNA repair</keyword>
<dbReference type="InterPro" id="IPR011257">
    <property type="entry name" value="DNA_glycosylase"/>
</dbReference>
<evidence type="ECO:0000313" key="7">
    <source>
        <dbReference type="EMBL" id="MEJ5944599.1"/>
    </source>
</evidence>
<comment type="catalytic activity">
    <reaction evidence="1">
        <text>Hydrolysis of alkylated DNA, releasing 3-methyladenine, 3-methylguanine, 7-methylguanine and 7-methyladenine.</text>
        <dbReference type="EC" id="3.2.2.21"/>
    </reaction>
</comment>
<dbReference type="Gene3D" id="1.10.340.30">
    <property type="entry name" value="Hypothetical protein, domain 2"/>
    <property type="match status" value="1"/>
</dbReference>
<evidence type="ECO:0000259" key="5">
    <source>
        <dbReference type="SMART" id="SM00478"/>
    </source>
</evidence>
<protein>
    <recommendedName>
        <fullName evidence="2">DNA-3-methyladenine glycosylase II</fullName>
        <ecNumber evidence="2">3.2.2.21</ecNumber>
    </recommendedName>
</protein>
<feature type="domain" description="DNA-3-methyladenine glycosylase AlkA N-terminal" evidence="6">
    <location>
        <begin position="9"/>
        <end position="127"/>
    </location>
</feature>
<keyword evidence="8" id="KW-1185">Reference proteome</keyword>
<reference evidence="7 8" key="1">
    <citation type="journal article" date="2017" name="Int. J. Syst. Evol. Microbiol.">
        <title>Pseudokineococcus basanitobsidens sp. nov., isolated from volcanic rock.</title>
        <authorList>
            <person name="Lee D.W."/>
            <person name="Park M.Y."/>
            <person name="Kim J.J."/>
            <person name="Kim B.S."/>
        </authorList>
    </citation>
    <scope>NUCLEOTIDE SEQUENCE [LARGE SCALE GENOMIC DNA]</scope>
    <source>
        <strain evidence="7 8">DSM 103726</strain>
    </source>
</reference>
<dbReference type="InterPro" id="IPR010316">
    <property type="entry name" value="AlkA_N"/>
</dbReference>
<evidence type="ECO:0000256" key="3">
    <source>
        <dbReference type="ARBA" id="ARBA00022763"/>
    </source>
</evidence>
<dbReference type="Proteomes" id="UP001387100">
    <property type="component" value="Unassembled WGS sequence"/>
</dbReference>
<evidence type="ECO:0000259" key="6">
    <source>
        <dbReference type="SMART" id="SM01009"/>
    </source>
</evidence>
<dbReference type="PANTHER" id="PTHR43003">
    <property type="entry name" value="DNA-3-METHYLADENINE GLYCOSYLASE"/>
    <property type="match status" value="1"/>
</dbReference>
<organism evidence="7 8">
    <name type="scientific">Pseudokineococcus basanitobsidens</name>
    <dbReference type="NCBI Taxonomy" id="1926649"/>
    <lineage>
        <taxon>Bacteria</taxon>
        <taxon>Bacillati</taxon>
        <taxon>Actinomycetota</taxon>
        <taxon>Actinomycetes</taxon>
        <taxon>Kineosporiales</taxon>
        <taxon>Kineosporiaceae</taxon>
        <taxon>Pseudokineococcus</taxon>
    </lineage>
</organism>
<dbReference type="SMART" id="SM00478">
    <property type="entry name" value="ENDO3c"/>
    <property type="match status" value="1"/>
</dbReference>
<dbReference type="InterPro" id="IPR051912">
    <property type="entry name" value="Alkylbase_DNA_Glycosylase/TA"/>
</dbReference>
<dbReference type="EMBL" id="JBBIAA010000003">
    <property type="protein sequence ID" value="MEJ5944599.1"/>
    <property type="molecule type" value="Genomic_DNA"/>
</dbReference>
<dbReference type="PANTHER" id="PTHR43003:SF13">
    <property type="entry name" value="DNA-3-METHYLADENINE GLYCOSYLASE 2"/>
    <property type="match status" value="1"/>
</dbReference>
<accession>A0ABU8RHZ8</accession>
<dbReference type="RefSeq" id="WP_339573984.1">
    <property type="nucleotide sequence ID" value="NZ_JBBIAA010000003.1"/>
</dbReference>
<dbReference type="Pfam" id="PF06029">
    <property type="entry name" value="AlkA_N"/>
    <property type="match status" value="1"/>
</dbReference>
<name>A0ABU8RHZ8_9ACTN</name>
<comment type="caution">
    <text evidence="7">The sequence shown here is derived from an EMBL/GenBank/DDBJ whole genome shotgun (WGS) entry which is preliminary data.</text>
</comment>
<dbReference type="SUPFAM" id="SSF48150">
    <property type="entry name" value="DNA-glycosylase"/>
    <property type="match status" value="1"/>
</dbReference>
<feature type="domain" description="HhH-GPD" evidence="5">
    <location>
        <begin position="137"/>
        <end position="298"/>
    </location>
</feature>
<gene>
    <name evidence="7" type="ORF">WDZ17_04745</name>
</gene>
<sequence>MSAPHPLASVALPFTPPLHVDQLLGHLAATAVPGVEGWRDGALHRALGLPHGPAVVRVTPPADGAAVVVLDLLAGDPGDLDAAAAAVRWWLDLDADPTAVDAVLGGDPDLAPLVRAAPGRRVPRSVSAAEQAVRAVLGQQVSTAAARTHTARLVAAHGSPLPRPVAGVTHLFPTPGQLAAVTAAELALPRTRQRTLLGLVAALRDGLLDVPPGRPDARARTEHLTALRALPGVGPWTASTVALRGLGDDDAFLPGDLGALVAARTLGLAEDARGLERRSTAWSPVRGYALQHLWGVLPHALNALPGG</sequence>
<proteinExistence type="predicted"/>
<evidence type="ECO:0000256" key="2">
    <source>
        <dbReference type="ARBA" id="ARBA00012000"/>
    </source>
</evidence>
<dbReference type="SUPFAM" id="SSF55945">
    <property type="entry name" value="TATA-box binding protein-like"/>
    <property type="match status" value="1"/>
</dbReference>
<evidence type="ECO:0000256" key="1">
    <source>
        <dbReference type="ARBA" id="ARBA00000086"/>
    </source>
</evidence>